<dbReference type="EMBL" id="FN649760">
    <property type="protein sequence ID" value="CBN80049.1"/>
    <property type="molecule type" value="Genomic_DNA"/>
</dbReference>
<dbReference type="InParanoid" id="D8LIL0"/>
<feature type="region of interest" description="Disordered" evidence="1">
    <location>
        <begin position="7"/>
        <end position="63"/>
    </location>
</feature>
<keyword evidence="3" id="KW-1185">Reference proteome</keyword>
<feature type="compositionally biased region" description="Polar residues" evidence="1">
    <location>
        <begin position="50"/>
        <end position="63"/>
    </location>
</feature>
<sequence>MVCLFFGPVVGPHPDPPRGSPVSGTKTPPRPSERNRAPSRAPVLVDHCPHNSTKNLTRSIRTK</sequence>
<dbReference type="AlphaFoldDB" id="D8LIL0"/>
<organism evidence="2 3">
    <name type="scientific">Ectocarpus siliculosus</name>
    <name type="common">Brown alga</name>
    <name type="synonym">Conferva siliculosa</name>
    <dbReference type="NCBI Taxonomy" id="2880"/>
    <lineage>
        <taxon>Eukaryota</taxon>
        <taxon>Sar</taxon>
        <taxon>Stramenopiles</taxon>
        <taxon>Ochrophyta</taxon>
        <taxon>PX clade</taxon>
        <taxon>Phaeophyceae</taxon>
        <taxon>Ectocarpales</taxon>
        <taxon>Ectocarpaceae</taxon>
        <taxon>Ectocarpus</taxon>
    </lineage>
</organism>
<gene>
    <name evidence="2" type="ORF">Esi_0022_0175</name>
</gene>
<dbReference type="Proteomes" id="UP000002630">
    <property type="component" value="Unassembled WGS sequence"/>
</dbReference>
<name>D8LIL0_ECTSI</name>
<evidence type="ECO:0000256" key="1">
    <source>
        <dbReference type="SAM" id="MobiDB-lite"/>
    </source>
</evidence>
<evidence type="ECO:0000313" key="3">
    <source>
        <dbReference type="Proteomes" id="UP000002630"/>
    </source>
</evidence>
<protein>
    <submittedName>
        <fullName evidence="2">Uncharacterized protein</fullName>
    </submittedName>
</protein>
<accession>D8LIL0</accession>
<reference evidence="2 3" key="1">
    <citation type="journal article" date="2010" name="Nature">
        <title>The Ectocarpus genome and the independent evolution of multicellularity in brown algae.</title>
        <authorList>
            <person name="Cock J.M."/>
            <person name="Sterck L."/>
            <person name="Rouze P."/>
            <person name="Scornet D."/>
            <person name="Allen A.E."/>
            <person name="Amoutzias G."/>
            <person name="Anthouard V."/>
            <person name="Artiguenave F."/>
            <person name="Aury J.M."/>
            <person name="Badger J.H."/>
            <person name="Beszteri B."/>
            <person name="Billiau K."/>
            <person name="Bonnet E."/>
            <person name="Bothwell J.H."/>
            <person name="Bowler C."/>
            <person name="Boyen C."/>
            <person name="Brownlee C."/>
            <person name="Carrano C.J."/>
            <person name="Charrier B."/>
            <person name="Cho G.Y."/>
            <person name="Coelho S.M."/>
            <person name="Collen J."/>
            <person name="Corre E."/>
            <person name="Da Silva C."/>
            <person name="Delage L."/>
            <person name="Delaroque N."/>
            <person name="Dittami S.M."/>
            <person name="Doulbeau S."/>
            <person name="Elias M."/>
            <person name="Farnham G."/>
            <person name="Gachon C.M."/>
            <person name="Gschloessl B."/>
            <person name="Heesch S."/>
            <person name="Jabbari K."/>
            <person name="Jubin C."/>
            <person name="Kawai H."/>
            <person name="Kimura K."/>
            <person name="Kloareg B."/>
            <person name="Kupper F.C."/>
            <person name="Lang D."/>
            <person name="Le Bail A."/>
            <person name="Leblanc C."/>
            <person name="Lerouge P."/>
            <person name="Lohr M."/>
            <person name="Lopez P.J."/>
            <person name="Martens C."/>
            <person name="Maumus F."/>
            <person name="Michel G."/>
            <person name="Miranda-Saavedra D."/>
            <person name="Morales J."/>
            <person name="Moreau H."/>
            <person name="Motomura T."/>
            <person name="Nagasato C."/>
            <person name="Napoli C.A."/>
            <person name="Nelson D.R."/>
            <person name="Nyvall-Collen P."/>
            <person name="Peters A.F."/>
            <person name="Pommier C."/>
            <person name="Potin P."/>
            <person name="Poulain J."/>
            <person name="Quesneville H."/>
            <person name="Read B."/>
            <person name="Rensing S.A."/>
            <person name="Ritter A."/>
            <person name="Rousvoal S."/>
            <person name="Samanta M."/>
            <person name="Samson G."/>
            <person name="Schroeder D.C."/>
            <person name="Segurens B."/>
            <person name="Strittmatter M."/>
            <person name="Tonon T."/>
            <person name="Tregear J.W."/>
            <person name="Valentin K."/>
            <person name="von Dassow P."/>
            <person name="Yamagishi T."/>
            <person name="Van de Peer Y."/>
            <person name="Wincker P."/>
        </authorList>
    </citation>
    <scope>NUCLEOTIDE SEQUENCE [LARGE SCALE GENOMIC DNA]</scope>
    <source>
        <strain evidence="3">Ec32 / CCAP1310/4</strain>
    </source>
</reference>
<proteinExistence type="predicted"/>
<evidence type="ECO:0000313" key="2">
    <source>
        <dbReference type="EMBL" id="CBN80049.1"/>
    </source>
</evidence>